<proteinExistence type="predicted"/>
<feature type="domain" description="Response regulatory" evidence="1">
    <location>
        <begin position="1"/>
        <end position="74"/>
    </location>
</feature>
<dbReference type="InterPro" id="IPR001789">
    <property type="entry name" value="Sig_transdc_resp-reg_receiver"/>
</dbReference>
<dbReference type="GO" id="GO:0000160">
    <property type="term" value="P:phosphorelay signal transduction system"/>
    <property type="evidence" value="ECO:0007669"/>
    <property type="project" value="InterPro"/>
</dbReference>
<feature type="non-terminal residue" evidence="2">
    <location>
        <position position="1"/>
    </location>
</feature>
<organism evidence="2">
    <name type="scientific">marine sediment metagenome</name>
    <dbReference type="NCBI Taxonomy" id="412755"/>
    <lineage>
        <taxon>unclassified sequences</taxon>
        <taxon>metagenomes</taxon>
        <taxon>ecological metagenomes</taxon>
    </lineage>
</organism>
<dbReference type="SUPFAM" id="SSF52172">
    <property type="entry name" value="CheY-like"/>
    <property type="match status" value="1"/>
</dbReference>
<dbReference type="AlphaFoldDB" id="X1QBV5"/>
<comment type="caution">
    <text evidence="2">The sequence shown here is derived from an EMBL/GenBank/DDBJ whole genome shotgun (WGS) entry which is preliminary data.</text>
</comment>
<dbReference type="EMBL" id="BARV01034958">
    <property type="protein sequence ID" value="GAI52291.1"/>
    <property type="molecule type" value="Genomic_DNA"/>
</dbReference>
<name>X1QBV5_9ZZZZ</name>
<dbReference type="Gene3D" id="3.40.50.2300">
    <property type="match status" value="1"/>
</dbReference>
<dbReference type="InterPro" id="IPR011006">
    <property type="entry name" value="CheY-like_superfamily"/>
</dbReference>
<gene>
    <name evidence="2" type="ORF">S06H3_54621</name>
</gene>
<dbReference type="PROSITE" id="PS50110">
    <property type="entry name" value="RESPONSE_REGULATORY"/>
    <property type="match status" value="1"/>
</dbReference>
<evidence type="ECO:0000313" key="2">
    <source>
        <dbReference type="EMBL" id="GAI52291.1"/>
    </source>
</evidence>
<accession>X1QBV5</accession>
<sequence length="74" mass="8725">DKIKSNDYDYYFISDYINGLNLINLIKEIKKHSKIIVMASDTSFETEEQIRSFGITYLLKKPFSIEEVEELITQ</sequence>
<protein>
    <recommendedName>
        <fullName evidence="1">Response regulatory domain-containing protein</fullName>
    </recommendedName>
</protein>
<evidence type="ECO:0000259" key="1">
    <source>
        <dbReference type="PROSITE" id="PS50110"/>
    </source>
</evidence>
<reference evidence="2" key="1">
    <citation type="journal article" date="2014" name="Front. Microbiol.">
        <title>High frequency of phylogenetically diverse reductive dehalogenase-homologous genes in deep subseafloor sedimentary metagenomes.</title>
        <authorList>
            <person name="Kawai M."/>
            <person name="Futagami T."/>
            <person name="Toyoda A."/>
            <person name="Takaki Y."/>
            <person name="Nishi S."/>
            <person name="Hori S."/>
            <person name="Arai W."/>
            <person name="Tsubouchi T."/>
            <person name="Morono Y."/>
            <person name="Uchiyama I."/>
            <person name="Ito T."/>
            <person name="Fujiyama A."/>
            <person name="Inagaki F."/>
            <person name="Takami H."/>
        </authorList>
    </citation>
    <scope>NUCLEOTIDE SEQUENCE</scope>
    <source>
        <strain evidence="2">Expedition CK06-06</strain>
    </source>
</reference>